<dbReference type="AlphaFoldDB" id="A0A371IRK3"/>
<name>A0A371IRK3_9FIRM</name>
<dbReference type="InterPro" id="IPR006674">
    <property type="entry name" value="HD_domain"/>
</dbReference>
<dbReference type="RefSeq" id="WP_095406762.1">
    <property type="nucleotide sequence ID" value="NZ_NOJZ02000018.1"/>
</dbReference>
<proteinExistence type="predicted"/>
<evidence type="ECO:0000313" key="3">
    <source>
        <dbReference type="Proteomes" id="UP000243494"/>
    </source>
</evidence>
<evidence type="ECO:0000313" key="2">
    <source>
        <dbReference type="EMBL" id="RDY23109.1"/>
    </source>
</evidence>
<reference evidence="2 3" key="1">
    <citation type="journal article" date="2017" name="Genome Announc.">
        <title>Draft Genome Sequence of Romboutsia maritimum sp. nov. Strain CCRI-22766(T), Isolated from Coastal Estuarine Mud.</title>
        <authorList>
            <person name="Maheux A.F."/>
            <person name="Boudreau D.K."/>
            <person name="Berube E."/>
            <person name="Boissinot M."/>
            <person name="Raymond F."/>
            <person name="Brodeur S."/>
            <person name="Corbeil J."/>
            <person name="Brightwell G."/>
            <person name="Broda D."/>
            <person name="Omar R.F."/>
            <person name="Bergeron M.G."/>
        </authorList>
    </citation>
    <scope>NUCLEOTIDE SEQUENCE [LARGE SCALE GENOMIC DNA]</scope>
    <source>
        <strain evidence="2 3">CCRI-22766</strain>
    </source>
</reference>
<dbReference type="PANTHER" id="PTHR38659">
    <property type="entry name" value="METAL-DEPENDENT PHOSPHOHYDROLASE"/>
    <property type="match status" value="1"/>
</dbReference>
<dbReference type="Pfam" id="PF01966">
    <property type="entry name" value="HD"/>
    <property type="match status" value="1"/>
</dbReference>
<dbReference type="Proteomes" id="UP000243494">
    <property type="component" value="Unassembled WGS sequence"/>
</dbReference>
<organism evidence="2 3">
    <name type="scientific">Romboutsia maritimum</name>
    <dbReference type="NCBI Taxonomy" id="2020948"/>
    <lineage>
        <taxon>Bacteria</taxon>
        <taxon>Bacillati</taxon>
        <taxon>Bacillota</taxon>
        <taxon>Clostridia</taxon>
        <taxon>Peptostreptococcales</taxon>
        <taxon>Peptostreptococcaceae</taxon>
        <taxon>Romboutsia</taxon>
    </lineage>
</organism>
<sequence>MGKELSRKDAFDLLKEYNKSEHLIKHALTVEGVMKHFSRIYNEDEEKWGIVGLLHDLDYELYPDEHCIKVREIMEEKGISEEYIHAVQSHGYGLVADIKPENNMEKVLYTIDELTGLISAAAIMRPSKSILDLELKSVKKKYKSKGFAAGVDRSVIENGAQMLNMTLDEVINQTIIGMREVAEEIGLKGNI</sequence>
<feature type="domain" description="HD" evidence="1">
    <location>
        <begin position="24"/>
        <end position="107"/>
    </location>
</feature>
<comment type="caution">
    <text evidence="2">The sequence shown here is derived from an EMBL/GenBank/DDBJ whole genome shotgun (WGS) entry which is preliminary data.</text>
</comment>
<keyword evidence="3" id="KW-1185">Reference proteome</keyword>
<evidence type="ECO:0000259" key="1">
    <source>
        <dbReference type="Pfam" id="PF01966"/>
    </source>
</evidence>
<dbReference type="Gene3D" id="1.10.3210.10">
    <property type="entry name" value="Hypothetical protein af1432"/>
    <property type="match status" value="1"/>
</dbReference>
<dbReference type="EMBL" id="NOJZ02000018">
    <property type="protein sequence ID" value="RDY23109.1"/>
    <property type="molecule type" value="Genomic_DNA"/>
</dbReference>
<dbReference type="OrthoDB" id="9801160at2"/>
<gene>
    <name evidence="2" type="ORF">CHF27_009700</name>
</gene>
<dbReference type="PANTHER" id="PTHR38659:SF2">
    <property type="entry name" value="HDIG DOMAIN PROTEIN"/>
    <property type="match status" value="1"/>
</dbReference>
<dbReference type="SUPFAM" id="SSF109604">
    <property type="entry name" value="HD-domain/PDEase-like"/>
    <property type="match status" value="1"/>
</dbReference>
<protein>
    <submittedName>
        <fullName evidence="2">HD domain-containing protein</fullName>
    </submittedName>
</protein>
<accession>A0A371IRK3</accession>